<keyword evidence="8 12" id="KW-0798">TonB box</keyword>
<keyword evidence="2 11" id="KW-0813">Transport</keyword>
<keyword evidence="7" id="KW-0406">Ion transport</keyword>
<evidence type="ECO:0000256" key="8">
    <source>
        <dbReference type="ARBA" id="ARBA00023077"/>
    </source>
</evidence>
<dbReference type="Pfam" id="PF07715">
    <property type="entry name" value="Plug"/>
    <property type="match status" value="1"/>
</dbReference>
<keyword evidence="9 11" id="KW-0472">Membrane</keyword>
<dbReference type="InterPro" id="IPR036942">
    <property type="entry name" value="Beta-barrel_TonB_sf"/>
</dbReference>
<keyword evidence="16" id="KW-0675">Receptor</keyword>
<evidence type="ECO:0000256" key="12">
    <source>
        <dbReference type="RuleBase" id="RU003357"/>
    </source>
</evidence>
<dbReference type="GO" id="GO:0006826">
    <property type="term" value="P:iron ion transport"/>
    <property type="evidence" value="ECO:0007669"/>
    <property type="project" value="UniProtKB-KW"/>
</dbReference>
<dbReference type="Pfam" id="PF00593">
    <property type="entry name" value="TonB_dep_Rec_b-barrel"/>
    <property type="match status" value="1"/>
</dbReference>
<keyword evidence="6" id="KW-0408">Iron</keyword>
<dbReference type="InterPro" id="IPR012910">
    <property type="entry name" value="Plug_dom"/>
</dbReference>
<keyword evidence="13" id="KW-0732">Signal</keyword>
<keyword evidence="4" id="KW-0410">Iron transport</keyword>
<evidence type="ECO:0000259" key="14">
    <source>
        <dbReference type="Pfam" id="PF00593"/>
    </source>
</evidence>
<evidence type="ECO:0000256" key="11">
    <source>
        <dbReference type="PROSITE-ProRule" id="PRU01360"/>
    </source>
</evidence>
<keyword evidence="3 11" id="KW-1134">Transmembrane beta strand</keyword>
<dbReference type="EMBL" id="JAASRM010000001">
    <property type="protein sequence ID" value="NIK89919.1"/>
    <property type="molecule type" value="Genomic_DNA"/>
</dbReference>
<protein>
    <submittedName>
        <fullName evidence="16">Outer membrane receptor protein involved in Fe transport</fullName>
    </submittedName>
</protein>
<dbReference type="RefSeq" id="WP_167084018.1">
    <property type="nucleotide sequence ID" value="NZ_BAAADC010000001.1"/>
</dbReference>
<evidence type="ECO:0000256" key="13">
    <source>
        <dbReference type="SAM" id="SignalP"/>
    </source>
</evidence>
<feature type="signal peptide" evidence="13">
    <location>
        <begin position="1"/>
        <end position="31"/>
    </location>
</feature>
<reference evidence="16 17" key="1">
    <citation type="submission" date="2020-03" db="EMBL/GenBank/DDBJ databases">
        <title>Genomic Encyclopedia of Type Strains, Phase IV (KMG-IV): sequencing the most valuable type-strain genomes for metagenomic binning, comparative biology and taxonomic classification.</title>
        <authorList>
            <person name="Goeker M."/>
        </authorList>
    </citation>
    <scope>NUCLEOTIDE SEQUENCE [LARGE SCALE GENOMIC DNA]</scope>
    <source>
        <strain evidence="16 17">DSM 19867</strain>
    </source>
</reference>
<feature type="chain" id="PRO_5032372483" evidence="13">
    <location>
        <begin position="32"/>
        <end position="766"/>
    </location>
</feature>
<evidence type="ECO:0000256" key="3">
    <source>
        <dbReference type="ARBA" id="ARBA00022452"/>
    </source>
</evidence>
<dbReference type="Gene3D" id="2.40.170.20">
    <property type="entry name" value="TonB-dependent receptor, beta-barrel domain"/>
    <property type="match status" value="1"/>
</dbReference>
<keyword evidence="5 11" id="KW-0812">Transmembrane</keyword>
<comment type="subcellular location">
    <subcellularLocation>
        <location evidence="1 11">Cell outer membrane</location>
        <topology evidence="1 11">Multi-pass membrane protein</topology>
    </subcellularLocation>
</comment>
<keyword evidence="17" id="KW-1185">Reference proteome</keyword>
<evidence type="ECO:0000313" key="16">
    <source>
        <dbReference type="EMBL" id="NIK89919.1"/>
    </source>
</evidence>
<sequence length="766" mass="84047">MRFSASAGRHWLFSGVSSLALLAVINSPSYAETSFTEGDAGYETVVVTGEKVSRSLQDTVSSVAVTTAKKIDQEGITDLFDVITRTANVSDVYGGMGFSIRGISNRGVSGGGEGGLATIYVDDVAVPDVAVFGGPRDMWDVSQVEILRGPQSTVQGRNSLAGAIIVRTQEPTMQWDAKARSQFNDNGGRQFSMAAGGPIVEDELAFRVAVDDSYSDGFIYNPTHKTNADPRYTLNYRGKLKWTPKALPGLEVDANYTHNTRKSGYVFMYISTAVPDFYHNRLDFSDSPNKADTKMDMASLKASYAIAPAWNISSITALSRVRDTSQYDTDYSAVTQAYGTLWRDVQTFSEELRLQYEGDRLKGLFGLFYFDRNNGNKSASVTNVVTPTATLRGLLVSNFGLDGATATTAANLYTTALPVIPVSYTSDAPQKTRTYAVFADGRYSITPDLTLLAGFRYDYEENNLISAQTASFAGTYPTPNAYGAYAPAFTGLNYVVSQIVASAGSSAPARSESFGAFLPKLGLTYRWDENFDTSFVVQRGYRSGGAQVNVARSTIVPYDPEYTWNYELSLRSAWLDGTLTANANAYYVDWSKQQVVVRLGLNTYDYQTENAGKSHMYGVEFELNHHLTDDFDWYGSAGYSQNRFDDFTVNTGTATTTLAGTHFASAPNWTLAAGFNYRFLDGFALNLNASYRGRVFSANGADQRDYLLGGRTLVNGKLSYAFDQWSVYLYANNIADMQYMVYRYKAQNVAILGDPRVIGGGLEFHL</sequence>
<dbReference type="Proteomes" id="UP000570514">
    <property type="component" value="Unassembled WGS sequence"/>
</dbReference>
<evidence type="ECO:0000256" key="9">
    <source>
        <dbReference type="ARBA" id="ARBA00023136"/>
    </source>
</evidence>
<evidence type="ECO:0000259" key="15">
    <source>
        <dbReference type="Pfam" id="PF07715"/>
    </source>
</evidence>
<evidence type="ECO:0000256" key="2">
    <source>
        <dbReference type="ARBA" id="ARBA00022448"/>
    </source>
</evidence>
<comment type="caution">
    <text evidence="16">The sequence shown here is derived from an EMBL/GenBank/DDBJ whole genome shotgun (WGS) entry which is preliminary data.</text>
</comment>
<evidence type="ECO:0000256" key="4">
    <source>
        <dbReference type="ARBA" id="ARBA00022496"/>
    </source>
</evidence>
<evidence type="ECO:0000256" key="7">
    <source>
        <dbReference type="ARBA" id="ARBA00023065"/>
    </source>
</evidence>
<name>A0A846N327_9PROT</name>
<dbReference type="PANTHER" id="PTHR32552">
    <property type="entry name" value="FERRICHROME IRON RECEPTOR-RELATED"/>
    <property type="match status" value="1"/>
</dbReference>
<dbReference type="InterPro" id="IPR039426">
    <property type="entry name" value="TonB-dep_rcpt-like"/>
</dbReference>
<evidence type="ECO:0000256" key="6">
    <source>
        <dbReference type="ARBA" id="ARBA00023004"/>
    </source>
</evidence>
<comment type="similarity">
    <text evidence="11 12">Belongs to the TonB-dependent receptor family.</text>
</comment>
<evidence type="ECO:0000256" key="10">
    <source>
        <dbReference type="ARBA" id="ARBA00023237"/>
    </source>
</evidence>
<evidence type="ECO:0000313" key="17">
    <source>
        <dbReference type="Proteomes" id="UP000570514"/>
    </source>
</evidence>
<feature type="domain" description="TonB-dependent receptor plug" evidence="15">
    <location>
        <begin position="56"/>
        <end position="163"/>
    </location>
</feature>
<keyword evidence="10 11" id="KW-0998">Cell outer membrane</keyword>
<evidence type="ECO:0000256" key="1">
    <source>
        <dbReference type="ARBA" id="ARBA00004571"/>
    </source>
</evidence>
<organism evidence="16 17">
    <name type="scientific">Rhizomicrobium palustre</name>
    <dbReference type="NCBI Taxonomy" id="189966"/>
    <lineage>
        <taxon>Bacteria</taxon>
        <taxon>Pseudomonadati</taxon>
        <taxon>Pseudomonadota</taxon>
        <taxon>Alphaproteobacteria</taxon>
        <taxon>Micropepsales</taxon>
        <taxon>Micropepsaceae</taxon>
        <taxon>Rhizomicrobium</taxon>
    </lineage>
</organism>
<proteinExistence type="inferred from homology"/>
<dbReference type="PANTHER" id="PTHR32552:SF81">
    <property type="entry name" value="TONB-DEPENDENT OUTER MEMBRANE RECEPTOR"/>
    <property type="match status" value="1"/>
</dbReference>
<feature type="domain" description="TonB-dependent receptor-like beta-barrel" evidence="14">
    <location>
        <begin position="254"/>
        <end position="734"/>
    </location>
</feature>
<dbReference type="SUPFAM" id="SSF56935">
    <property type="entry name" value="Porins"/>
    <property type="match status" value="1"/>
</dbReference>
<dbReference type="InterPro" id="IPR000531">
    <property type="entry name" value="Beta-barrel_TonB"/>
</dbReference>
<evidence type="ECO:0000256" key="5">
    <source>
        <dbReference type="ARBA" id="ARBA00022692"/>
    </source>
</evidence>
<dbReference type="PROSITE" id="PS52016">
    <property type="entry name" value="TONB_DEPENDENT_REC_3"/>
    <property type="match status" value="1"/>
</dbReference>
<accession>A0A846N327</accession>
<dbReference type="GO" id="GO:0009279">
    <property type="term" value="C:cell outer membrane"/>
    <property type="evidence" value="ECO:0007669"/>
    <property type="project" value="UniProtKB-SubCell"/>
</dbReference>
<dbReference type="AlphaFoldDB" id="A0A846N327"/>
<gene>
    <name evidence="16" type="ORF">FHS83_003237</name>
</gene>